<proteinExistence type="inferred from homology"/>
<dbReference type="EMBL" id="CM008051">
    <property type="protein sequence ID" value="PVH37203.1"/>
    <property type="molecule type" value="Genomic_DNA"/>
</dbReference>
<dbReference type="Pfam" id="PF03195">
    <property type="entry name" value="LOB"/>
    <property type="match status" value="1"/>
</dbReference>
<evidence type="ECO:0000256" key="1">
    <source>
        <dbReference type="ARBA" id="ARBA00005474"/>
    </source>
</evidence>
<reference evidence="4" key="1">
    <citation type="submission" date="2018-04" db="EMBL/GenBank/DDBJ databases">
        <title>WGS assembly of Panicum hallii.</title>
        <authorList>
            <person name="Lovell J."/>
            <person name="Jenkins J."/>
            <person name="Lowry D."/>
            <person name="Mamidi S."/>
            <person name="Sreedasyam A."/>
            <person name="Weng X."/>
            <person name="Barry K."/>
            <person name="Bonette J."/>
            <person name="Campitelli B."/>
            <person name="Daum C."/>
            <person name="Gordon S."/>
            <person name="Gould B."/>
            <person name="Lipzen A."/>
            <person name="Macqueen A."/>
            <person name="Palacio-Mejia J."/>
            <person name="Plott C."/>
            <person name="Shakirov E."/>
            <person name="Shu S."/>
            <person name="Yoshinaga Y."/>
            <person name="Zane M."/>
            <person name="Rokhsar D."/>
            <person name="Grimwood J."/>
            <person name="Schmutz J."/>
            <person name="Juenger T."/>
        </authorList>
    </citation>
    <scope>NUCLEOTIDE SEQUENCE [LARGE SCALE GENOMIC DNA]</scope>
    <source>
        <strain evidence="4">FIL2</strain>
    </source>
</reference>
<comment type="similarity">
    <text evidence="1">Belongs to the LOB domain-containing protein family.</text>
</comment>
<accession>A0A2T8IHN7</accession>
<evidence type="ECO:0000313" key="4">
    <source>
        <dbReference type="EMBL" id="PVH37203.1"/>
    </source>
</evidence>
<dbReference type="AlphaFoldDB" id="A0A2T8IHN7"/>
<protein>
    <recommendedName>
        <fullName evidence="3">LOB domain-containing protein</fullName>
    </recommendedName>
</protein>
<feature type="region of interest" description="Disordered" evidence="2">
    <location>
        <begin position="169"/>
        <end position="191"/>
    </location>
</feature>
<gene>
    <name evidence="4" type="ORF">PAHAL_6G270100</name>
</gene>
<evidence type="ECO:0000256" key="2">
    <source>
        <dbReference type="SAM" id="MobiDB-lite"/>
    </source>
</evidence>
<feature type="domain" description="LOB" evidence="3">
    <location>
        <begin position="24"/>
        <end position="123"/>
    </location>
</feature>
<feature type="compositionally biased region" description="Acidic residues" evidence="2">
    <location>
        <begin position="172"/>
        <end position="191"/>
    </location>
</feature>
<organism evidence="4">
    <name type="scientific">Panicum hallii</name>
    <dbReference type="NCBI Taxonomy" id="206008"/>
    <lineage>
        <taxon>Eukaryota</taxon>
        <taxon>Viridiplantae</taxon>
        <taxon>Streptophyta</taxon>
        <taxon>Embryophyta</taxon>
        <taxon>Tracheophyta</taxon>
        <taxon>Spermatophyta</taxon>
        <taxon>Magnoliopsida</taxon>
        <taxon>Liliopsida</taxon>
        <taxon>Poales</taxon>
        <taxon>Poaceae</taxon>
        <taxon>PACMAD clade</taxon>
        <taxon>Panicoideae</taxon>
        <taxon>Panicodae</taxon>
        <taxon>Paniceae</taxon>
        <taxon>Panicinae</taxon>
        <taxon>Panicum</taxon>
        <taxon>Panicum sect. Panicum</taxon>
    </lineage>
</organism>
<sequence length="191" mass="20665">MEEVVEHQQQLDYGGGGGGSNNPRRCAACKYLRRRCAPDCVLAPYFRASQPRRYADVHAVFGTSNVTKVLQGLPVQERGRAADTMATEARWRVQDPLLHGVIDRLQQEIRAVKHKLARTRAQLAVHARGAPPPPPGTQQPMLSLPPPPPQPLAAAAAAAVHAGAHGVAVHDGDDEAPLMDPDEFLDLDGRF</sequence>
<feature type="compositionally biased region" description="Pro residues" evidence="2">
    <location>
        <begin position="130"/>
        <end position="151"/>
    </location>
</feature>
<feature type="region of interest" description="Disordered" evidence="2">
    <location>
        <begin position="127"/>
        <end position="152"/>
    </location>
</feature>
<dbReference type="Gramene" id="PVH37203">
    <property type="protein sequence ID" value="PVH37203"/>
    <property type="gene ID" value="PAHAL_6G270100"/>
</dbReference>
<dbReference type="PANTHER" id="PTHR31301">
    <property type="entry name" value="LOB DOMAIN-CONTAINING PROTEIN 4-RELATED"/>
    <property type="match status" value="1"/>
</dbReference>
<dbReference type="PROSITE" id="PS50891">
    <property type="entry name" value="LOB"/>
    <property type="match status" value="1"/>
</dbReference>
<dbReference type="Proteomes" id="UP000243499">
    <property type="component" value="Chromosome 6"/>
</dbReference>
<dbReference type="InterPro" id="IPR004883">
    <property type="entry name" value="LOB"/>
</dbReference>
<name>A0A2T8IHN7_9POAL</name>
<evidence type="ECO:0000259" key="3">
    <source>
        <dbReference type="PROSITE" id="PS50891"/>
    </source>
</evidence>
<dbReference type="PANTHER" id="PTHR31301:SF159">
    <property type="entry name" value="LOB DOMAIN-CONTAINING PROTEIN 23"/>
    <property type="match status" value="1"/>
</dbReference>